<feature type="region of interest" description="Disordered" evidence="7">
    <location>
        <begin position="26"/>
        <end position="50"/>
    </location>
</feature>
<organism evidence="11 12">
    <name type="scientific">Idiomarina piscisalsi</name>
    <dbReference type="NCBI Taxonomy" id="1096243"/>
    <lineage>
        <taxon>Bacteria</taxon>
        <taxon>Pseudomonadati</taxon>
        <taxon>Pseudomonadota</taxon>
        <taxon>Gammaproteobacteria</taxon>
        <taxon>Alteromonadales</taxon>
        <taxon>Idiomarinaceae</taxon>
        <taxon>Idiomarina</taxon>
    </lineage>
</organism>
<evidence type="ECO:0000256" key="2">
    <source>
        <dbReference type="ARBA" id="ARBA00005228"/>
    </source>
</evidence>
<dbReference type="FunFam" id="3.40.50.1820:FF:000005">
    <property type="entry name" value="Prolyl endopeptidase"/>
    <property type="match status" value="1"/>
</dbReference>
<dbReference type="GO" id="GO:0005829">
    <property type="term" value="C:cytosol"/>
    <property type="evidence" value="ECO:0007669"/>
    <property type="project" value="TreeGrafter"/>
</dbReference>
<dbReference type="PROSITE" id="PS00708">
    <property type="entry name" value="PRO_ENDOPEP_SER"/>
    <property type="match status" value="1"/>
</dbReference>
<protein>
    <recommendedName>
        <fullName evidence="3">prolyl oligopeptidase</fullName>
        <ecNumber evidence="3">3.4.21.26</ecNumber>
    </recommendedName>
</protein>
<feature type="signal peptide" evidence="8">
    <location>
        <begin position="1"/>
        <end position="24"/>
    </location>
</feature>
<dbReference type="EMBL" id="PIQA01000003">
    <property type="protein sequence ID" value="RUO66719.1"/>
    <property type="molecule type" value="Genomic_DNA"/>
</dbReference>
<dbReference type="Gene3D" id="3.40.50.1820">
    <property type="entry name" value="alpha/beta hydrolase"/>
    <property type="match status" value="1"/>
</dbReference>
<dbReference type="InterPro" id="IPR051167">
    <property type="entry name" value="Prolyl_oligopep/macrocyclase"/>
</dbReference>
<dbReference type="SUPFAM" id="SSF50993">
    <property type="entry name" value="Peptidase/esterase 'gauge' domain"/>
    <property type="match status" value="1"/>
</dbReference>
<evidence type="ECO:0000259" key="10">
    <source>
        <dbReference type="Pfam" id="PF02897"/>
    </source>
</evidence>
<dbReference type="InterPro" id="IPR029058">
    <property type="entry name" value="AB_hydrolase_fold"/>
</dbReference>
<feature type="domain" description="Peptidase S9 prolyl oligopeptidase catalytic" evidence="9">
    <location>
        <begin position="498"/>
        <end position="710"/>
    </location>
</feature>
<dbReference type="Pfam" id="PF00326">
    <property type="entry name" value="Peptidase_S9"/>
    <property type="match status" value="1"/>
</dbReference>
<keyword evidence="6" id="KW-0720">Serine protease</keyword>
<comment type="caution">
    <text evidence="11">The sequence shown here is derived from an EMBL/GenBank/DDBJ whole genome shotgun (WGS) entry which is preliminary data.</text>
</comment>
<dbReference type="GO" id="GO:0070012">
    <property type="term" value="F:oligopeptidase activity"/>
    <property type="evidence" value="ECO:0007669"/>
    <property type="project" value="TreeGrafter"/>
</dbReference>
<dbReference type="EC" id="3.4.21.26" evidence="3"/>
<evidence type="ECO:0000256" key="1">
    <source>
        <dbReference type="ARBA" id="ARBA00001070"/>
    </source>
</evidence>
<evidence type="ECO:0000256" key="4">
    <source>
        <dbReference type="ARBA" id="ARBA00022670"/>
    </source>
</evidence>
<keyword evidence="4" id="KW-0645">Protease</keyword>
<dbReference type="AlphaFoldDB" id="A0A432YTS6"/>
<dbReference type="Gene3D" id="2.130.10.120">
    <property type="entry name" value="Prolyl oligopeptidase, N-terminal domain"/>
    <property type="match status" value="1"/>
</dbReference>
<evidence type="ECO:0000256" key="8">
    <source>
        <dbReference type="SAM" id="SignalP"/>
    </source>
</evidence>
<evidence type="ECO:0000259" key="9">
    <source>
        <dbReference type="Pfam" id="PF00326"/>
    </source>
</evidence>
<feature type="domain" description="Peptidase S9A N-terminal" evidence="10">
    <location>
        <begin position="38"/>
        <end position="439"/>
    </location>
</feature>
<dbReference type="PRINTS" id="PR00862">
    <property type="entry name" value="PROLIGOPTASE"/>
</dbReference>
<dbReference type="InterPro" id="IPR001375">
    <property type="entry name" value="Peptidase_S9_cat"/>
</dbReference>
<evidence type="ECO:0000256" key="5">
    <source>
        <dbReference type="ARBA" id="ARBA00022801"/>
    </source>
</evidence>
<evidence type="ECO:0000313" key="11">
    <source>
        <dbReference type="EMBL" id="RUO66719.1"/>
    </source>
</evidence>
<dbReference type="PANTHER" id="PTHR42881:SF2">
    <property type="entry name" value="PROLYL ENDOPEPTIDASE"/>
    <property type="match status" value="1"/>
</dbReference>
<dbReference type="Proteomes" id="UP000288361">
    <property type="component" value="Unassembled WGS sequence"/>
</dbReference>
<reference evidence="11 12" key="1">
    <citation type="journal article" date="2011" name="Front. Microbiol.">
        <title>Genomic signatures of strain selection and enhancement in Bacillus atrophaeus var. globigii, a historical biowarfare simulant.</title>
        <authorList>
            <person name="Gibbons H.S."/>
            <person name="Broomall S.M."/>
            <person name="McNew L.A."/>
            <person name="Daligault H."/>
            <person name="Chapman C."/>
            <person name="Bruce D."/>
            <person name="Karavis M."/>
            <person name="Krepps M."/>
            <person name="McGregor P.A."/>
            <person name="Hong C."/>
            <person name="Park K.H."/>
            <person name="Akmal A."/>
            <person name="Feldman A."/>
            <person name="Lin J.S."/>
            <person name="Chang W.E."/>
            <person name="Higgs B.W."/>
            <person name="Demirev P."/>
            <person name="Lindquist J."/>
            <person name="Liem A."/>
            <person name="Fochler E."/>
            <person name="Read T.D."/>
            <person name="Tapia R."/>
            <person name="Johnson S."/>
            <person name="Bishop-Lilly K.A."/>
            <person name="Detter C."/>
            <person name="Han C."/>
            <person name="Sozhamannan S."/>
            <person name="Rosenzweig C.N."/>
            <person name="Skowronski E.W."/>
        </authorList>
    </citation>
    <scope>NUCLEOTIDE SEQUENCE [LARGE SCALE GENOMIC DNA]</scope>
    <source>
        <strain evidence="11 12">TPS4-2</strain>
    </source>
</reference>
<dbReference type="GO" id="GO:0004252">
    <property type="term" value="F:serine-type endopeptidase activity"/>
    <property type="evidence" value="ECO:0007669"/>
    <property type="project" value="UniProtKB-EC"/>
</dbReference>
<dbReference type="Pfam" id="PF02897">
    <property type="entry name" value="Peptidase_S9_N"/>
    <property type="match status" value="1"/>
</dbReference>
<dbReference type="GO" id="GO:0006508">
    <property type="term" value="P:proteolysis"/>
    <property type="evidence" value="ECO:0007669"/>
    <property type="project" value="UniProtKB-KW"/>
</dbReference>
<evidence type="ECO:0000256" key="3">
    <source>
        <dbReference type="ARBA" id="ARBA00011897"/>
    </source>
</evidence>
<dbReference type="PANTHER" id="PTHR42881">
    <property type="entry name" value="PROLYL ENDOPEPTIDASE"/>
    <property type="match status" value="1"/>
</dbReference>
<evidence type="ECO:0000256" key="6">
    <source>
        <dbReference type="ARBA" id="ARBA00022825"/>
    </source>
</evidence>
<evidence type="ECO:0000313" key="12">
    <source>
        <dbReference type="Proteomes" id="UP000288361"/>
    </source>
</evidence>
<comment type="similarity">
    <text evidence="2">Belongs to the peptidase S9A family.</text>
</comment>
<name>A0A432YTS6_9GAMM</name>
<evidence type="ECO:0000256" key="7">
    <source>
        <dbReference type="SAM" id="MobiDB-lite"/>
    </source>
</evidence>
<dbReference type="SUPFAM" id="SSF53474">
    <property type="entry name" value="alpha/beta-Hydrolases"/>
    <property type="match status" value="1"/>
</dbReference>
<accession>A0A432YTS6</accession>
<sequence>MTRYSSIRVLLATLSGAIILSACSSQPEPQKQSPYGFPQTKTVDQTDNYHGTTVADPYRWLENLRSKEVSQWVNSQNEFSTPYLQKLPAYNDLKQRLTELWNYKKIGTPFQYANRYFYFANDGLQSQDILYTMTDLESAPEVLIDPNKLSEDGTLSLARIQVSPNAKYIAYAVSEKGSDWTEIHIKNIESGKVLSDKISGVKFSNIAWLPNENGFYYSRYPQNANGKYDDSKPVSVYFHSLGRSQSDDELVFALQNQPSWNPYPEVTHDGRYLLINVSSGYDANAVFSRPLAKDNEPFTGLLTKWDGQYDYVTSHDDKLYFRTTAQAPRGRVIAVDMNNSGDNNWSEIIPESTHTLTSISAVNGQLFAHYLQNAHSRVGIFDLKGKVLQELALPGIGTVSGFNGSPSAKDTFFSFSGFTEPGKIYRYQVEQQRTTLWQEVEFPADLESYETHQVVYESKDGTEIPMFLVHSQDVELDGSNPTLLYGYGGFNISLTPEFKADRIAWLEMGGVLAIPNLRGGGEFGEQWHQAGTKANKQRVFDDFIAAAEWLIKNNYTNKDQLAIHGRSNGGLLVGATLTQRPELFAAAVPAVGVLDMLRYHLPNANARGWSSEFGLSENADEFTALYEYSPVHNTKQGTCYPATLVTTANNDNRVAPWHSYKFAAALQADQSCDNPILLNIETRAGHGAGTPTWMKIESAAEKWAFLHKELHVNKEKRSSASQ</sequence>
<dbReference type="InterPro" id="IPR002470">
    <property type="entry name" value="Peptidase_S9A"/>
</dbReference>
<feature type="chain" id="PRO_5019032736" description="prolyl oligopeptidase" evidence="8">
    <location>
        <begin position="25"/>
        <end position="722"/>
    </location>
</feature>
<dbReference type="InterPro" id="IPR002471">
    <property type="entry name" value="Pept_S9_AS"/>
</dbReference>
<keyword evidence="5" id="KW-0378">Hydrolase</keyword>
<dbReference type="InterPro" id="IPR023302">
    <property type="entry name" value="Pept_S9A_N"/>
</dbReference>
<proteinExistence type="inferred from homology"/>
<gene>
    <name evidence="11" type="ORF">CWI73_05405</name>
</gene>
<dbReference type="RefSeq" id="WP_126751872.1">
    <property type="nucleotide sequence ID" value="NZ_JBHUMT010000013.1"/>
</dbReference>
<dbReference type="FunFam" id="2.130.10.120:FF:000001">
    <property type="entry name" value="Prolyl endopeptidase"/>
    <property type="match status" value="1"/>
</dbReference>
<dbReference type="PROSITE" id="PS51257">
    <property type="entry name" value="PROKAR_LIPOPROTEIN"/>
    <property type="match status" value="1"/>
</dbReference>
<keyword evidence="8" id="KW-0732">Signal</keyword>
<comment type="catalytic activity">
    <reaction evidence="1">
        <text>Hydrolysis of Pro-|-Xaa &gt;&gt; Ala-|-Xaa in oligopeptides.</text>
        <dbReference type="EC" id="3.4.21.26"/>
    </reaction>
</comment>